<dbReference type="AlphaFoldDB" id="A0A6P5GTX9"/>
<protein>
    <submittedName>
        <fullName evidence="5">Salutaridinol 7-O-acetyltransferase-like</fullName>
    </submittedName>
</protein>
<reference evidence="5" key="2">
    <citation type="submission" date="2025-08" db="UniProtKB">
        <authorList>
            <consortium name="RefSeq"/>
        </authorList>
    </citation>
    <scope>IDENTIFICATION</scope>
    <source>
        <tissue evidence="5">Leaf</tissue>
    </source>
</reference>
<accession>A0A6P5GTX9</accession>
<evidence type="ECO:0000256" key="2">
    <source>
        <dbReference type="ARBA" id="ARBA00022679"/>
    </source>
</evidence>
<dbReference type="GO" id="GO:0016746">
    <property type="term" value="F:acyltransferase activity"/>
    <property type="evidence" value="ECO:0007669"/>
    <property type="project" value="UniProtKB-KW"/>
</dbReference>
<name>A0A6P5GTX9_ANACO</name>
<evidence type="ECO:0000313" key="4">
    <source>
        <dbReference type="Proteomes" id="UP000515123"/>
    </source>
</evidence>
<dbReference type="RefSeq" id="XP_020111349.1">
    <property type="nucleotide sequence ID" value="XM_020255760.1"/>
</dbReference>
<evidence type="ECO:0000313" key="5">
    <source>
        <dbReference type="RefSeq" id="XP_020111349.1"/>
    </source>
</evidence>
<comment type="similarity">
    <text evidence="1">Belongs to the plant acyltransferase family.</text>
</comment>
<keyword evidence="4" id="KW-1185">Reference proteome</keyword>
<keyword evidence="3" id="KW-0012">Acyltransferase</keyword>
<dbReference type="PANTHER" id="PTHR31623">
    <property type="entry name" value="F21J9.9"/>
    <property type="match status" value="1"/>
</dbReference>
<dbReference type="Gene3D" id="3.30.559.10">
    <property type="entry name" value="Chloramphenicol acetyltransferase-like domain"/>
    <property type="match status" value="2"/>
</dbReference>
<dbReference type="OrthoDB" id="671439at2759"/>
<sequence length="447" mass="47907">MAITVDVVSRRTVKPSTPTPPHLRSYQLCWIDQITPVYHLPVVFFYSAADADADLEILKSSLSTALASFYPLAGRMSGNSIVDCGDQGVDFLEARAPGADLSEILSSDEPDLDEVKKFLPCSKGEASCCDSEPTVILSVQATVFRCGGIAVGLCVSHKIADGRSLFSFLQAWAAAARGSSSSENSPSFDGAAVFPPNANAVPYEGEKPPENKPPQVRKRFVLDGPRIAALREKTASSATTRFQAVAGLVWRSALRARPRARAAVATLVLDSRSRTEPPTPIGSFGNRCIAILVGIPRDVVENVASDVTNESANNVLEAEMGAAVEGVDAEYVRRLQGEDGWLRASELTLEEVQKCGGLAEAGFDMNIFSSWLRLPVYEVDFGWGPAAWACTTLLGPSAMVVLPRPPSAGDPQGMEVWASLGEDEMAELQRELDKLVPLNPVHHVGQP</sequence>
<dbReference type="GeneID" id="109726251"/>
<reference evidence="4" key="1">
    <citation type="journal article" date="2015" name="Nat. Genet.">
        <title>The pineapple genome and the evolution of CAM photosynthesis.</title>
        <authorList>
            <person name="Ming R."/>
            <person name="VanBuren R."/>
            <person name="Wai C.M."/>
            <person name="Tang H."/>
            <person name="Schatz M.C."/>
            <person name="Bowers J.E."/>
            <person name="Lyons E."/>
            <person name="Wang M.L."/>
            <person name="Chen J."/>
            <person name="Biggers E."/>
            <person name="Zhang J."/>
            <person name="Huang L."/>
            <person name="Zhang L."/>
            <person name="Miao W."/>
            <person name="Zhang J."/>
            <person name="Ye Z."/>
            <person name="Miao C."/>
            <person name="Lin Z."/>
            <person name="Wang H."/>
            <person name="Zhou H."/>
            <person name="Yim W.C."/>
            <person name="Priest H.D."/>
            <person name="Zheng C."/>
            <person name="Woodhouse M."/>
            <person name="Edger P.P."/>
            <person name="Guyot R."/>
            <person name="Guo H.B."/>
            <person name="Guo H."/>
            <person name="Zheng G."/>
            <person name="Singh R."/>
            <person name="Sharma A."/>
            <person name="Min X."/>
            <person name="Zheng Y."/>
            <person name="Lee H."/>
            <person name="Gurtowski J."/>
            <person name="Sedlazeck F.J."/>
            <person name="Harkess A."/>
            <person name="McKain M.R."/>
            <person name="Liao Z."/>
            <person name="Fang J."/>
            <person name="Liu J."/>
            <person name="Zhang X."/>
            <person name="Zhang Q."/>
            <person name="Hu W."/>
            <person name="Qin Y."/>
            <person name="Wang K."/>
            <person name="Chen L.Y."/>
            <person name="Shirley N."/>
            <person name="Lin Y.R."/>
            <person name="Liu L.Y."/>
            <person name="Hernandez A.G."/>
            <person name="Wright C.L."/>
            <person name="Bulone V."/>
            <person name="Tuskan G.A."/>
            <person name="Heath K."/>
            <person name="Zee F."/>
            <person name="Moore P.H."/>
            <person name="Sunkar R."/>
            <person name="Leebens-Mack J.H."/>
            <person name="Mockler T."/>
            <person name="Bennetzen J.L."/>
            <person name="Freeling M."/>
            <person name="Sankoff D."/>
            <person name="Paterson A.H."/>
            <person name="Zhu X."/>
            <person name="Yang X."/>
            <person name="Smith J.A."/>
            <person name="Cushman J.C."/>
            <person name="Paull R.E."/>
            <person name="Yu Q."/>
        </authorList>
    </citation>
    <scope>NUCLEOTIDE SEQUENCE [LARGE SCALE GENOMIC DNA]</scope>
    <source>
        <strain evidence="4">cv. F153</strain>
    </source>
</reference>
<organism evidence="4 5">
    <name type="scientific">Ananas comosus</name>
    <name type="common">Pineapple</name>
    <name type="synonym">Ananas ananas</name>
    <dbReference type="NCBI Taxonomy" id="4615"/>
    <lineage>
        <taxon>Eukaryota</taxon>
        <taxon>Viridiplantae</taxon>
        <taxon>Streptophyta</taxon>
        <taxon>Embryophyta</taxon>
        <taxon>Tracheophyta</taxon>
        <taxon>Spermatophyta</taxon>
        <taxon>Magnoliopsida</taxon>
        <taxon>Liliopsida</taxon>
        <taxon>Poales</taxon>
        <taxon>Bromeliaceae</taxon>
        <taxon>Bromelioideae</taxon>
        <taxon>Ananas</taxon>
    </lineage>
</organism>
<evidence type="ECO:0000256" key="1">
    <source>
        <dbReference type="ARBA" id="ARBA00009861"/>
    </source>
</evidence>
<evidence type="ECO:0000256" key="3">
    <source>
        <dbReference type="ARBA" id="ARBA00023315"/>
    </source>
</evidence>
<dbReference type="PANTHER" id="PTHR31623:SF17">
    <property type="entry name" value="F21J9.9"/>
    <property type="match status" value="1"/>
</dbReference>
<dbReference type="InterPro" id="IPR023213">
    <property type="entry name" value="CAT-like_dom_sf"/>
</dbReference>
<dbReference type="Pfam" id="PF02458">
    <property type="entry name" value="Transferase"/>
    <property type="match status" value="1"/>
</dbReference>
<proteinExistence type="inferred from homology"/>
<gene>
    <name evidence="5" type="primary">LOC109726251</name>
</gene>
<keyword evidence="2" id="KW-0808">Transferase</keyword>
<dbReference type="Proteomes" id="UP000515123">
    <property type="component" value="Linkage group 21"/>
</dbReference>